<keyword evidence="4 6" id="KW-1133">Transmembrane helix</keyword>
<keyword evidence="5 6" id="KW-0472">Membrane</keyword>
<proteinExistence type="predicted"/>
<feature type="transmembrane region" description="Helical" evidence="6">
    <location>
        <begin position="21"/>
        <end position="44"/>
    </location>
</feature>
<accession>A0A1I3TFK8</accession>
<dbReference type="AlphaFoldDB" id="A0A1I3TFK8"/>
<evidence type="ECO:0000256" key="1">
    <source>
        <dbReference type="ARBA" id="ARBA00004651"/>
    </source>
</evidence>
<dbReference type="GO" id="GO:0005886">
    <property type="term" value="C:plasma membrane"/>
    <property type="evidence" value="ECO:0007669"/>
    <property type="project" value="UniProtKB-SubCell"/>
</dbReference>
<dbReference type="GO" id="GO:0022857">
    <property type="term" value="F:transmembrane transporter activity"/>
    <property type="evidence" value="ECO:0007669"/>
    <property type="project" value="InterPro"/>
</dbReference>
<dbReference type="PANTHER" id="PTHR43124">
    <property type="entry name" value="PURINE EFFLUX PUMP PBUE"/>
    <property type="match status" value="1"/>
</dbReference>
<feature type="transmembrane region" description="Helical" evidence="6">
    <location>
        <begin position="288"/>
        <end position="309"/>
    </location>
</feature>
<dbReference type="InterPro" id="IPR005829">
    <property type="entry name" value="Sugar_transporter_CS"/>
</dbReference>
<dbReference type="STRING" id="576117.SAMN04488138_10850"/>
<feature type="transmembrane region" description="Helical" evidence="6">
    <location>
        <begin position="259"/>
        <end position="276"/>
    </location>
</feature>
<reference evidence="8 9" key="1">
    <citation type="submission" date="2016-10" db="EMBL/GenBank/DDBJ databases">
        <authorList>
            <person name="de Groot N.N."/>
        </authorList>
    </citation>
    <scope>NUCLEOTIDE SEQUENCE [LARGE SCALE GENOMIC DNA]</scope>
    <source>
        <strain evidence="8 9">CGMCC 1.8891</strain>
    </source>
</reference>
<dbReference type="EMBL" id="FORY01000008">
    <property type="protein sequence ID" value="SFJ68446.1"/>
    <property type="molecule type" value="Genomic_DNA"/>
</dbReference>
<dbReference type="PROSITE" id="PS50850">
    <property type="entry name" value="MFS"/>
    <property type="match status" value="1"/>
</dbReference>
<dbReference type="InterPro" id="IPR011701">
    <property type="entry name" value="MFS"/>
</dbReference>
<dbReference type="InterPro" id="IPR036259">
    <property type="entry name" value="MFS_trans_sf"/>
</dbReference>
<sequence length="419" mass="44916">MPSQLKVFSMPRRLPQLEFTILLALTFAMVAFSIDAMLPGLPLIAADLSPDDPNKAQFVLTSFMLGLGLGTLVSGPISDQFGRKPIILMGLGIYAIGALISAAAQSLEMLLLGRALQGLGAAFPRTVGVALIRDLYEGRNMAKITSFVMTIFMLAPAAAPTIGAILIKGMGWRGVFVSFIVLASVVTLWLTLRQQETLPKENRRKITYPLMKQGVVEVLGTYNIRIYIAMLILGFGQMFAVLSSIQQIYDEIFNMADTFPLWFGSVAALAAVGALINGKFVERVGMHFMIRLGFGLSLGGSVIALLLVLSGLDEALGIKFAVFYIWTVALFLINSFTFGNINALALQPLGHIAGLANSLMGAFFTTGMLFIAAPVGQMFNGTTIPVMTAGVICSGLALILFYFEDSATATHNAPPKPAE</sequence>
<evidence type="ECO:0000256" key="3">
    <source>
        <dbReference type="ARBA" id="ARBA00022692"/>
    </source>
</evidence>
<dbReference type="Pfam" id="PF07690">
    <property type="entry name" value="MFS_1"/>
    <property type="match status" value="1"/>
</dbReference>
<keyword evidence="3 6" id="KW-0812">Transmembrane</keyword>
<evidence type="ECO:0000256" key="2">
    <source>
        <dbReference type="ARBA" id="ARBA00022475"/>
    </source>
</evidence>
<dbReference type="RefSeq" id="WP_231730470.1">
    <property type="nucleotide sequence ID" value="NZ_LRUD01000013.1"/>
</dbReference>
<dbReference type="SUPFAM" id="SSF103473">
    <property type="entry name" value="MFS general substrate transporter"/>
    <property type="match status" value="1"/>
</dbReference>
<feature type="transmembrane region" description="Helical" evidence="6">
    <location>
        <begin position="352"/>
        <end position="372"/>
    </location>
</feature>
<organism evidence="8 9">
    <name type="scientific">Celeribacter halophilus</name>
    <dbReference type="NCBI Taxonomy" id="576117"/>
    <lineage>
        <taxon>Bacteria</taxon>
        <taxon>Pseudomonadati</taxon>
        <taxon>Pseudomonadota</taxon>
        <taxon>Alphaproteobacteria</taxon>
        <taxon>Rhodobacterales</taxon>
        <taxon>Roseobacteraceae</taxon>
        <taxon>Celeribacter</taxon>
    </lineage>
</organism>
<evidence type="ECO:0000313" key="8">
    <source>
        <dbReference type="EMBL" id="SFJ68446.1"/>
    </source>
</evidence>
<feature type="domain" description="Major facilitator superfamily (MFS) profile" evidence="7">
    <location>
        <begin position="19"/>
        <end position="407"/>
    </location>
</feature>
<dbReference type="PANTHER" id="PTHR43124:SF3">
    <property type="entry name" value="CHLORAMPHENICOL EFFLUX PUMP RV0191"/>
    <property type="match status" value="1"/>
</dbReference>
<name>A0A1I3TFK8_9RHOB</name>
<keyword evidence="2" id="KW-1003">Cell membrane</keyword>
<gene>
    <name evidence="8" type="ORF">SAMN04488138_10850</name>
</gene>
<feature type="transmembrane region" description="Helical" evidence="6">
    <location>
        <begin position="56"/>
        <end position="74"/>
    </location>
</feature>
<dbReference type="Gene3D" id="1.20.1720.10">
    <property type="entry name" value="Multidrug resistance protein D"/>
    <property type="match status" value="1"/>
</dbReference>
<feature type="transmembrane region" description="Helical" evidence="6">
    <location>
        <begin position="384"/>
        <end position="403"/>
    </location>
</feature>
<dbReference type="Proteomes" id="UP000183299">
    <property type="component" value="Unassembled WGS sequence"/>
</dbReference>
<feature type="transmembrane region" description="Helical" evidence="6">
    <location>
        <begin position="321"/>
        <end position="345"/>
    </location>
</feature>
<evidence type="ECO:0000259" key="7">
    <source>
        <dbReference type="PROSITE" id="PS50850"/>
    </source>
</evidence>
<feature type="transmembrane region" description="Helical" evidence="6">
    <location>
        <begin position="86"/>
        <end position="105"/>
    </location>
</feature>
<keyword evidence="9" id="KW-1185">Reference proteome</keyword>
<feature type="transmembrane region" description="Helical" evidence="6">
    <location>
        <begin position="144"/>
        <end position="167"/>
    </location>
</feature>
<comment type="subcellular location">
    <subcellularLocation>
        <location evidence="1">Cell membrane</location>
        <topology evidence="1">Multi-pass membrane protein</topology>
    </subcellularLocation>
</comment>
<dbReference type="PROSITE" id="PS00216">
    <property type="entry name" value="SUGAR_TRANSPORT_1"/>
    <property type="match status" value="1"/>
</dbReference>
<dbReference type="InterPro" id="IPR020846">
    <property type="entry name" value="MFS_dom"/>
</dbReference>
<evidence type="ECO:0000313" key="9">
    <source>
        <dbReference type="Proteomes" id="UP000183299"/>
    </source>
</evidence>
<evidence type="ECO:0000256" key="5">
    <source>
        <dbReference type="ARBA" id="ARBA00023136"/>
    </source>
</evidence>
<protein>
    <submittedName>
        <fullName evidence="8">MFS transporter, DHA1 family, bicyclomycin/chloramphenicol resistance protein</fullName>
    </submittedName>
</protein>
<dbReference type="InterPro" id="IPR050189">
    <property type="entry name" value="MFS_Efflux_Transporters"/>
</dbReference>
<evidence type="ECO:0000256" key="4">
    <source>
        <dbReference type="ARBA" id="ARBA00022989"/>
    </source>
</evidence>
<evidence type="ECO:0000256" key="6">
    <source>
        <dbReference type="SAM" id="Phobius"/>
    </source>
</evidence>
<feature type="transmembrane region" description="Helical" evidence="6">
    <location>
        <begin position="214"/>
        <end position="239"/>
    </location>
</feature>
<feature type="transmembrane region" description="Helical" evidence="6">
    <location>
        <begin position="173"/>
        <end position="193"/>
    </location>
</feature>
<feature type="transmembrane region" description="Helical" evidence="6">
    <location>
        <begin position="111"/>
        <end position="132"/>
    </location>
</feature>
<dbReference type="CDD" id="cd17320">
    <property type="entry name" value="MFS_MdfA_MDR_like"/>
    <property type="match status" value="1"/>
</dbReference>